<dbReference type="Gene3D" id="2.40.170.20">
    <property type="entry name" value="TonB-dependent receptor, beta-barrel domain"/>
    <property type="match status" value="1"/>
</dbReference>
<dbReference type="SUPFAM" id="SSF56935">
    <property type="entry name" value="Porins"/>
    <property type="match status" value="1"/>
</dbReference>
<evidence type="ECO:0000313" key="6">
    <source>
        <dbReference type="Proteomes" id="UP001548713"/>
    </source>
</evidence>
<dbReference type="Pfam" id="PF00593">
    <property type="entry name" value="TonB_dep_Rec_b-barrel"/>
    <property type="match status" value="1"/>
</dbReference>
<dbReference type="RefSeq" id="WP_353982567.1">
    <property type="nucleotide sequence ID" value="NZ_JBEWLY010000004.1"/>
</dbReference>
<dbReference type="InterPro" id="IPR000531">
    <property type="entry name" value="Beta-barrel_TonB"/>
</dbReference>
<protein>
    <submittedName>
        <fullName evidence="5">TonB-dependent receptor</fullName>
    </submittedName>
</protein>
<sequence length="222" mass="23742">MLFTVTSIFNEGGAALADPTINLTASGGNPNLRPYTSWNFNTSFEWYFDTFGAFTVAAFHKDISNYIASDFETRTLAFAVADGSTLPVDVLVATPTNVGDATITGIEFGYTNKLPFGLGVTATATFATSKLELDLSNVGVQTAGIQGVSGVSYSITPFFERGPLEINVSYTYRSNCMTDAGANVTSLPSPQDVVAFYQKGFGIVDIGASYQVRPTSNYSCRR</sequence>
<comment type="caution">
    <text evidence="5">The sequence shown here is derived from an EMBL/GenBank/DDBJ whole genome shotgun (WGS) entry which is preliminary data.</text>
</comment>
<evidence type="ECO:0000256" key="2">
    <source>
        <dbReference type="ARBA" id="ARBA00023136"/>
    </source>
</evidence>
<name>A0ABV2CX35_9SPHN</name>
<evidence type="ECO:0000256" key="3">
    <source>
        <dbReference type="ARBA" id="ARBA00023237"/>
    </source>
</evidence>
<keyword evidence="6" id="KW-1185">Reference proteome</keyword>
<proteinExistence type="predicted"/>
<evidence type="ECO:0000313" key="5">
    <source>
        <dbReference type="EMBL" id="MET1754167.1"/>
    </source>
</evidence>
<dbReference type="EMBL" id="JBEWLY010000004">
    <property type="protein sequence ID" value="MET1754167.1"/>
    <property type="molecule type" value="Genomic_DNA"/>
</dbReference>
<evidence type="ECO:0000256" key="1">
    <source>
        <dbReference type="ARBA" id="ARBA00004442"/>
    </source>
</evidence>
<accession>A0ABV2CX35</accession>
<dbReference type="PANTHER" id="PTHR40980:SF4">
    <property type="entry name" value="TONB-DEPENDENT RECEPTOR-LIKE BETA-BARREL DOMAIN-CONTAINING PROTEIN"/>
    <property type="match status" value="1"/>
</dbReference>
<keyword evidence="3" id="KW-0998">Cell outer membrane</keyword>
<organism evidence="5 6">
    <name type="scientific">Novosphingobium kalidii</name>
    <dbReference type="NCBI Taxonomy" id="3230299"/>
    <lineage>
        <taxon>Bacteria</taxon>
        <taxon>Pseudomonadati</taxon>
        <taxon>Pseudomonadota</taxon>
        <taxon>Alphaproteobacteria</taxon>
        <taxon>Sphingomonadales</taxon>
        <taxon>Sphingomonadaceae</taxon>
        <taxon>Novosphingobium</taxon>
    </lineage>
</organism>
<dbReference type="Proteomes" id="UP001548713">
    <property type="component" value="Unassembled WGS sequence"/>
</dbReference>
<feature type="domain" description="TonB-dependent receptor-like beta-barrel" evidence="4">
    <location>
        <begin position="22"/>
        <end position="213"/>
    </location>
</feature>
<keyword evidence="5" id="KW-0675">Receptor</keyword>
<dbReference type="PANTHER" id="PTHR40980">
    <property type="entry name" value="PLUG DOMAIN-CONTAINING PROTEIN"/>
    <property type="match status" value="1"/>
</dbReference>
<gene>
    <name evidence="5" type="ORF">ABVV53_01605</name>
</gene>
<reference evidence="5 6" key="1">
    <citation type="submission" date="2024-07" db="EMBL/GenBank/DDBJ databases">
        <title>Novosphingobium kalidii RD2P27.</title>
        <authorList>
            <person name="Sun J.-Q."/>
        </authorList>
    </citation>
    <scope>NUCLEOTIDE SEQUENCE [LARGE SCALE GENOMIC DNA]</scope>
    <source>
        <strain evidence="5 6">RD2P27</strain>
    </source>
</reference>
<dbReference type="InterPro" id="IPR036942">
    <property type="entry name" value="Beta-barrel_TonB_sf"/>
</dbReference>
<evidence type="ECO:0000259" key="4">
    <source>
        <dbReference type="Pfam" id="PF00593"/>
    </source>
</evidence>
<keyword evidence="2" id="KW-0472">Membrane</keyword>
<comment type="subcellular location">
    <subcellularLocation>
        <location evidence="1">Cell outer membrane</location>
    </subcellularLocation>
</comment>